<dbReference type="GO" id="GO:0047746">
    <property type="term" value="F:chlorophyllase activity"/>
    <property type="evidence" value="ECO:0007669"/>
    <property type="project" value="TreeGrafter"/>
</dbReference>
<protein>
    <recommendedName>
        <fullName evidence="4">Chlorophyllase</fullName>
    </recommendedName>
</protein>
<proteinExistence type="predicted"/>
<dbReference type="GO" id="GO:0015996">
    <property type="term" value="P:chlorophyll catabolic process"/>
    <property type="evidence" value="ECO:0007669"/>
    <property type="project" value="TreeGrafter"/>
</dbReference>
<evidence type="ECO:0000256" key="1">
    <source>
        <dbReference type="SAM" id="MobiDB-lite"/>
    </source>
</evidence>
<gene>
    <name evidence="2" type="ORF">Vretifemale_2862</name>
</gene>
<name>A0A8J4BZ93_9CHLO</name>
<dbReference type="InterPro" id="IPR029058">
    <property type="entry name" value="AB_hydrolase_fold"/>
</dbReference>
<dbReference type="SUPFAM" id="SSF53474">
    <property type="entry name" value="alpha/beta-Hydrolases"/>
    <property type="match status" value="1"/>
</dbReference>
<organism evidence="2 3">
    <name type="scientific">Volvox reticuliferus</name>
    <dbReference type="NCBI Taxonomy" id="1737510"/>
    <lineage>
        <taxon>Eukaryota</taxon>
        <taxon>Viridiplantae</taxon>
        <taxon>Chlorophyta</taxon>
        <taxon>core chlorophytes</taxon>
        <taxon>Chlorophyceae</taxon>
        <taxon>CS clade</taxon>
        <taxon>Chlamydomonadales</taxon>
        <taxon>Volvocaceae</taxon>
        <taxon>Volvox</taxon>
    </lineage>
</organism>
<feature type="region of interest" description="Disordered" evidence="1">
    <location>
        <begin position="365"/>
        <end position="387"/>
    </location>
</feature>
<evidence type="ECO:0000313" key="3">
    <source>
        <dbReference type="Proteomes" id="UP000747110"/>
    </source>
</evidence>
<dbReference type="Pfam" id="PF07224">
    <property type="entry name" value="Chlorophyllase"/>
    <property type="match status" value="1"/>
</dbReference>
<dbReference type="EMBL" id="BNCP01000004">
    <property type="protein sequence ID" value="GIL72499.1"/>
    <property type="molecule type" value="Genomic_DNA"/>
</dbReference>
<dbReference type="AlphaFoldDB" id="A0A8J4BZ93"/>
<reference evidence="2" key="1">
    <citation type="journal article" date="2021" name="Proc. Natl. Acad. Sci. U.S.A.">
        <title>Three genomes in the algal genus Volvox reveal the fate of a haploid sex-determining region after a transition to homothallism.</title>
        <authorList>
            <person name="Yamamoto K."/>
            <person name="Hamaji T."/>
            <person name="Kawai-Toyooka H."/>
            <person name="Matsuzaki R."/>
            <person name="Takahashi F."/>
            <person name="Nishimura Y."/>
            <person name="Kawachi M."/>
            <person name="Noguchi H."/>
            <person name="Minakuchi Y."/>
            <person name="Umen J.G."/>
            <person name="Toyoda A."/>
            <person name="Nozaki H."/>
        </authorList>
    </citation>
    <scope>NUCLEOTIDE SEQUENCE</scope>
    <source>
        <strain evidence="2">NIES-3786</strain>
    </source>
</reference>
<keyword evidence="3" id="KW-1185">Reference proteome</keyword>
<dbReference type="Gene3D" id="3.40.50.1820">
    <property type="entry name" value="alpha/beta hydrolase"/>
    <property type="match status" value="1"/>
</dbReference>
<evidence type="ECO:0000313" key="2">
    <source>
        <dbReference type="EMBL" id="GIL72499.1"/>
    </source>
</evidence>
<accession>A0A8J4BZ93</accession>
<dbReference type="Proteomes" id="UP000747110">
    <property type="component" value="Unassembled WGS sequence"/>
</dbReference>
<sequence length="419" mass="44045">MRQSIFASAASRAISTNPQILSRRALLNAVIIAPFNSLIPQQPASASLEPLYRTSQTSAPRTFRFALDFDYLPPSQNGLKETRRVQLPVEVRMPATREGAVAEVPVVIFSPGFLQSAASYGTVLTTLHDAGIAVVTYDKSFETLSALVDDVDSVVLLQRVAEKVAVGMGTLAIGPLFLAGHSRGGKLSVLAAAAFSAASTIPAGSPIWLPAEPVAVATGTDFQQQQEQEQQLSFVSGIILLDPADGSFEPQDPNQYPSALAALQNHPSLADVPVLIVGARRGGDCVPRAKNYEAFFKACRGQCTRVTLQDAGHLQFLDQSDSLQQSICAVGRGLSNSRVAAVSGRLAAAFIHKVAGGGPVMATAGPLPPAESGGSSKTGRRGVSCSSSNALERLYEEQLREAGVRYEVQVSGCSEGVKG</sequence>
<dbReference type="PANTHER" id="PTHR33428:SF14">
    <property type="entry name" value="CARBOXYLESTERASE TYPE B DOMAIN-CONTAINING PROTEIN"/>
    <property type="match status" value="1"/>
</dbReference>
<comment type="caution">
    <text evidence="2">The sequence shown here is derived from an EMBL/GenBank/DDBJ whole genome shotgun (WGS) entry which is preliminary data.</text>
</comment>
<evidence type="ECO:0008006" key="4">
    <source>
        <dbReference type="Google" id="ProtNLM"/>
    </source>
</evidence>
<dbReference type="InterPro" id="IPR017395">
    <property type="entry name" value="Chlorophyllase-like"/>
</dbReference>
<dbReference type="OrthoDB" id="546981at2759"/>
<dbReference type="PANTHER" id="PTHR33428">
    <property type="entry name" value="CHLOROPHYLLASE-2, CHLOROPLASTIC"/>
    <property type="match status" value="1"/>
</dbReference>